<sequence length="195" mass="21529">MMVLAPCPVSSFFVTVPANGSLPHEAIDLPETQVAQFIAIKSHLLFHTTVPEHCPKWCPPHQECDVDSAVDGLGCFKPNCKCCAGLPSSSSLARDVVVCPRRPSWADGMVVLGRWLLRSGWRSLSLPEGDRHKQHDVLRMQSTRCRHCCGPVDCARRLINESALDVDVKGGDVRNVPRQALHGFGHVDRNVDHRP</sequence>
<name>A0ACB7S5U0_HYAAI</name>
<dbReference type="Proteomes" id="UP000821845">
    <property type="component" value="Chromosome 5"/>
</dbReference>
<comment type="caution">
    <text evidence="1">The sequence shown here is derived from an EMBL/GenBank/DDBJ whole genome shotgun (WGS) entry which is preliminary data.</text>
</comment>
<reference evidence="1" key="1">
    <citation type="submission" date="2020-05" db="EMBL/GenBank/DDBJ databases">
        <title>Large-scale comparative analyses of tick genomes elucidate their genetic diversity and vector capacities.</title>
        <authorList>
            <person name="Jia N."/>
            <person name="Wang J."/>
            <person name="Shi W."/>
            <person name="Du L."/>
            <person name="Sun Y."/>
            <person name="Zhan W."/>
            <person name="Jiang J."/>
            <person name="Wang Q."/>
            <person name="Zhang B."/>
            <person name="Ji P."/>
            <person name="Sakyi L.B."/>
            <person name="Cui X."/>
            <person name="Yuan T."/>
            <person name="Jiang B."/>
            <person name="Yang W."/>
            <person name="Lam T.T.-Y."/>
            <person name="Chang Q."/>
            <person name="Ding S."/>
            <person name="Wang X."/>
            <person name="Zhu J."/>
            <person name="Ruan X."/>
            <person name="Zhao L."/>
            <person name="Wei J."/>
            <person name="Que T."/>
            <person name="Du C."/>
            <person name="Cheng J."/>
            <person name="Dai P."/>
            <person name="Han X."/>
            <person name="Huang E."/>
            <person name="Gao Y."/>
            <person name="Liu J."/>
            <person name="Shao H."/>
            <person name="Ye R."/>
            <person name="Li L."/>
            <person name="Wei W."/>
            <person name="Wang X."/>
            <person name="Wang C."/>
            <person name="Yang T."/>
            <person name="Huo Q."/>
            <person name="Li W."/>
            <person name="Guo W."/>
            <person name="Chen H."/>
            <person name="Zhou L."/>
            <person name="Ni X."/>
            <person name="Tian J."/>
            <person name="Zhou Y."/>
            <person name="Sheng Y."/>
            <person name="Liu T."/>
            <person name="Pan Y."/>
            <person name="Xia L."/>
            <person name="Li J."/>
            <person name="Zhao F."/>
            <person name="Cao W."/>
        </authorList>
    </citation>
    <scope>NUCLEOTIDE SEQUENCE</scope>
    <source>
        <strain evidence="1">Hyas-2018</strain>
    </source>
</reference>
<accession>A0ACB7S5U0</accession>
<evidence type="ECO:0000313" key="1">
    <source>
        <dbReference type="EMBL" id="KAH6930301.1"/>
    </source>
</evidence>
<protein>
    <submittedName>
        <fullName evidence="1">Uncharacterized protein</fullName>
    </submittedName>
</protein>
<gene>
    <name evidence="1" type="ORF">HPB50_012549</name>
</gene>
<dbReference type="EMBL" id="CM023485">
    <property type="protein sequence ID" value="KAH6930301.1"/>
    <property type="molecule type" value="Genomic_DNA"/>
</dbReference>
<keyword evidence="2" id="KW-1185">Reference proteome</keyword>
<organism evidence="1 2">
    <name type="scientific">Hyalomma asiaticum</name>
    <name type="common">Tick</name>
    <dbReference type="NCBI Taxonomy" id="266040"/>
    <lineage>
        <taxon>Eukaryota</taxon>
        <taxon>Metazoa</taxon>
        <taxon>Ecdysozoa</taxon>
        <taxon>Arthropoda</taxon>
        <taxon>Chelicerata</taxon>
        <taxon>Arachnida</taxon>
        <taxon>Acari</taxon>
        <taxon>Parasitiformes</taxon>
        <taxon>Ixodida</taxon>
        <taxon>Ixodoidea</taxon>
        <taxon>Ixodidae</taxon>
        <taxon>Hyalomminae</taxon>
        <taxon>Hyalomma</taxon>
    </lineage>
</organism>
<evidence type="ECO:0000313" key="2">
    <source>
        <dbReference type="Proteomes" id="UP000821845"/>
    </source>
</evidence>
<proteinExistence type="predicted"/>